<dbReference type="EC" id="2.7.2.1" evidence="6"/>
<keyword evidence="6" id="KW-0963">Cytoplasm</keyword>
<dbReference type="PANTHER" id="PTHR21060:SF15">
    <property type="entry name" value="ACETATE KINASE-RELATED"/>
    <property type="match status" value="1"/>
</dbReference>
<dbReference type="PROSITE" id="PS01075">
    <property type="entry name" value="ACETATE_KINASE_1"/>
    <property type="match status" value="1"/>
</dbReference>
<feature type="binding site" evidence="6">
    <location>
        <position position="357"/>
    </location>
    <ligand>
        <name>Mg(2+)</name>
        <dbReference type="ChEBI" id="CHEBI:18420"/>
    </ligand>
</feature>
<dbReference type="GO" id="GO:0006085">
    <property type="term" value="P:acetyl-CoA biosynthetic process"/>
    <property type="evidence" value="ECO:0007669"/>
    <property type="project" value="UniProtKB-UniRule"/>
</dbReference>
<evidence type="ECO:0000256" key="2">
    <source>
        <dbReference type="ARBA" id="ARBA00022679"/>
    </source>
</evidence>
<dbReference type="GO" id="GO:0008776">
    <property type="term" value="F:acetate kinase activity"/>
    <property type="evidence" value="ECO:0007669"/>
    <property type="project" value="UniProtKB-UniRule"/>
</dbReference>
<dbReference type="SUPFAM" id="SSF53067">
    <property type="entry name" value="Actin-like ATPase domain"/>
    <property type="match status" value="2"/>
</dbReference>
<keyword evidence="4 6" id="KW-0418">Kinase</keyword>
<protein>
    <recommendedName>
        <fullName evidence="6">Acetate kinase</fullName>
        <ecNumber evidence="6">2.7.2.1</ecNumber>
    </recommendedName>
    <alternativeName>
        <fullName evidence="6">Acetokinase</fullName>
    </alternativeName>
</protein>
<feature type="binding site" evidence="6">
    <location>
        <begin position="305"/>
        <end position="309"/>
    </location>
    <ligand>
        <name>ATP</name>
        <dbReference type="ChEBI" id="CHEBI:30616"/>
    </ligand>
</feature>
<comment type="subunit">
    <text evidence="6">Homodimer.</text>
</comment>
<keyword evidence="6" id="KW-0479">Metal-binding</keyword>
<evidence type="ECO:0000313" key="8">
    <source>
        <dbReference type="EMBL" id="MBB3063250.1"/>
    </source>
</evidence>
<dbReference type="Pfam" id="PF00871">
    <property type="entry name" value="Acetate_kinase"/>
    <property type="match status" value="1"/>
</dbReference>
<dbReference type="Proteomes" id="UP000535937">
    <property type="component" value="Unassembled WGS sequence"/>
</dbReference>
<dbReference type="UniPathway" id="UPA00340">
    <property type="reaction ID" value="UER00458"/>
</dbReference>
<keyword evidence="5 6" id="KW-0067">ATP-binding</keyword>
<evidence type="ECO:0000313" key="9">
    <source>
        <dbReference type="Proteomes" id="UP000535937"/>
    </source>
</evidence>
<comment type="pathway">
    <text evidence="6">Metabolic intermediate biosynthesis; acetyl-CoA biosynthesis; acetyl-CoA from acetate: step 1/2.</text>
</comment>
<feature type="site" description="Transition state stabilizer" evidence="6">
    <location>
        <position position="160"/>
    </location>
</feature>
<evidence type="ECO:0000256" key="5">
    <source>
        <dbReference type="ARBA" id="ARBA00022840"/>
    </source>
</evidence>
<dbReference type="GO" id="GO:0005737">
    <property type="term" value="C:cytoplasm"/>
    <property type="evidence" value="ECO:0007669"/>
    <property type="project" value="UniProtKB-SubCell"/>
</dbReference>
<dbReference type="InterPro" id="IPR000890">
    <property type="entry name" value="Aliphatic_acid_kin_short-chain"/>
</dbReference>
<dbReference type="GO" id="GO:0000287">
    <property type="term" value="F:magnesium ion binding"/>
    <property type="evidence" value="ECO:0007669"/>
    <property type="project" value="UniProtKB-UniRule"/>
</dbReference>
<dbReference type="InterPro" id="IPR004372">
    <property type="entry name" value="Ac/propionate_kinase"/>
</dbReference>
<dbReference type="GO" id="GO:0006083">
    <property type="term" value="P:acetate metabolic process"/>
    <property type="evidence" value="ECO:0007669"/>
    <property type="project" value="TreeGrafter"/>
</dbReference>
<comment type="cofactor">
    <cofactor evidence="6">
        <name>Mg(2+)</name>
        <dbReference type="ChEBI" id="CHEBI:18420"/>
    </cofactor>
    <cofactor evidence="6">
        <name>Mn(2+)</name>
        <dbReference type="ChEBI" id="CHEBI:29035"/>
    </cofactor>
    <text evidence="6">Mg(2+). Can also accept Mn(2+).</text>
</comment>
<feature type="active site" description="Proton donor/acceptor" evidence="6">
    <location>
        <position position="128"/>
    </location>
</feature>
<name>A0A7W4ZCD4_9GAMM</name>
<comment type="similarity">
    <text evidence="1 6 7">Belongs to the acetokinase family.</text>
</comment>
<feature type="binding site" evidence="6">
    <location>
        <position position="71"/>
    </location>
    <ligand>
        <name>substrate</name>
    </ligand>
</feature>
<evidence type="ECO:0000256" key="7">
    <source>
        <dbReference type="RuleBase" id="RU003835"/>
    </source>
</evidence>
<evidence type="ECO:0000256" key="6">
    <source>
        <dbReference type="HAMAP-Rule" id="MF_00020"/>
    </source>
</evidence>
<dbReference type="PIRSF" id="PIRSF000722">
    <property type="entry name" value="Acetate_prop_kin"/>
    <property type="match status" value="1"/>
</dbReference>
<keyword evidence="6" id="KW-0460">Magnesium</keyword>
<dbReference type="InterPro" id="IPR043129">
    <property type="entry name" value="ATPase_NBD"/>
</dbReference>
<comment type="function">
    <text evidence="6">Catalyzes the formation of acetyl phosphate from acetate and ATP. Can also catalyze the reverse reaction.</text>
</comment>
<dbReference type="PANTHER" id="PTHR21060">
    <property type="entry name" value="ACETATE KINASE"/>
    <property type="match status" value="1"/>
</dbReference>
<reference evidence="8 9" key="1">
    <citation type="submission" date="2020-08" db="EMBL/GenBank/DDBJ databases">
        <title>Genomic Encyclopedia of Type Strains, Phase III (KMG-III): the genomes of soil and plant-associated and newly described type strains.</title>
        <authorList>
            <person name="Whitman W."/>
        </authorList>
    </citation>
    <scope>NUCLEOTIDE SEQUENCE [LARGE SCALE GENOMIC DNA]</scope>
    <source>
        <strain evidence="8 9">CECT 8799</strain>
    </source>
</reference>
<dbReference type="HAMAP" id="MF_00020">
    <property type="entry name" value="Acetate_kinase"/>
    <property type="match status" value="1"/>
</dbReference>
<keyword evidence="2 6" id="KW-0808">Transferase</keyword>
<evidence type="ECO:0000256" key="1">
    <source>
        <dbReference type="ARBA" id="ARBA00008748"/>
    </source>
</evidence>
<dbReference type="GO" id="GO:0005524">
    <property type="term" value="F:ATP binding"/>
    <property type="evidence" value="ECO:0007669"/>
    <property type="project" value="UniProtKB-KW"/>
</dbReference>
<sequence>MAHPLREQQALAVNLGSSSLKVTGFAREPSHSWEHLLYRNWPLSEADPEKIAELLADSGIREDQLLCIAHRYVHGGALLSRSAVLDGDFLEQLESTAALAPLHNPPALKWMRKFLRLFPSATQIAVADSGFFADLPEAARRYPLPAELVIEHALRRYGFHGLAHGAMWRRWCEITGRSRGRLITLQLGAGCSAAAIKDGKPLATSMGFTPLEGLVMGRRAGDLDPGLLLYLQQTAGLEAAALDEMLNRRAGLMALAGSDDMRTLLARDDREAKLAVDIFCRGVRKYIGAYLAELGGADALIFSGGIGEHQPQVRAQILAPMEPLGFPLDAAGNAAATSGEADIGTAGADIRVLPADEARELLLSAEQQLQGGGS</sequence>
<comment type="caution">
    <text evidence="8">The sequence shown here is derived from an EMBL/GenBank/DDBJ whole genome shotgun (WGS) entry which is preliminary data.</text>
</comment>
<evidence type="ECO:0000256" key="3">
    <source>
        <dbReference type="ARBA" id="ARBA00022741"/>
    </source>
</evidence>
<feature type="site" description="Transition state stabilizer" evidence="6">
    <location>
        <position position="219"/>
    </location>
</feature>
<dbReference type="EMBL" id="JACHWZ010000027">
    <property type="protein sequence ID" value="MBB3063250.1"/>
    <property type="molecule type" value="Genomic_DNA"/>
</dbReference>
<comment type="caution">
    <text evidence="6">Lacks conserved residue(s) required for the propagation of feature annotation.</text>
</comment>
<evidence type="ECO:0000256" key="4">
    <source>
        <dbReference type="ARBA" id="ARBA00022777"/>
    </source>
</evidence>
<comment type="subcellular location">
    <subcellularLocation>
        <location evidence="6">Cytoplasm</location>
    </subcellularLocation>
</comment>
<feature type="binding site" evidence="6">
    <location>
        <begin position="260"/>
        <end position="262"/>
    </location>
    <ligand>
        <name>ATP</name>
        <dbReference type="ChEBI" id="CHEBI:30616"/>
    </ligand>
</feature>
<dbReference type="PRINTS" id="PR00471">
    <property type="entry name" value="ACETATEKNASE"/>
</dbReference>
<comment type="catalytic activity">
    <reaction evidence="6">
        <text>acetate + ATP = acetyl phosphate + ADP</text>
        <dbReference type="Rhea" id="RHEA:11352"/>
        <dbReference type="ChEBI" id="CHEBI:22191"/>
        <dbReference type="ChEBI" id="CHEBI:30089"/>
        <dbReference type="ChEBI" id="CHEBI:30616"/>
        <dbReference type="ChEBI" id="CHEBI:456216"/>
        <dbReference type="EC" id="2.7.2.1"/>
    </reaction>
</comment>
<dbReference type="Gene3D" id="3.30.420.40">
    <property type="match status" value="2"/>
</dbReference>
<accession>A0A7W4ZCD4</accession>
<proteinExistence type="inferred from homology"/>
<dbReference type="RefSeq" id="WP_183463261.1">
    <property type="nucleotide sequence ID" value="NZ_JACHWZ010000027.1"/>
</dbReference>
<organism evidence="8 9">
    <name type="scientific">Microbulbifer rhizosphaerae</name>
    <dbReference type="NCBI Taxonomy" id="1562603"/>
    <lineage>
        <taxon>Bacteria</taxon>
        <taxon>Pseudomonadati</taxon>
        <taxon>Pseudomonadota</taxon>
        <taxon>Gammaproteobacteria</taxon>
        <taxon>Cellvibrionales</taxon>
        <taxon>Microbulbiferaceae</taxon>
        <taxon>Microbulbifer</taxon>
    </lineage>
</organism>
<dbReference type="AlphaFoldDB" id="A0A7W4ZCD4"/>
<keyword evidence="3 6" id="KW-0547">Nucleotide-binding</keyword>
<dbReference type="InterPro" id="IPR023865">
    <property type="entry name" value="Aliphatic_acid_kinase_CS"/>
</dbReference>
<gene>
    <name evidence="6" type="primary">ackA</name>
    <name evidence="8" type="ORF">FHS09_004108</name>
</gene>
<keyword evidence="9" id="KW-1185">Reference proteome</keyword>